<accession>A0A067MI25</accession>
<name>A0A067MI25_BOTB1</name>
<dbReference type="HOGENOM" id="CLU_499637_0_0_1"/>
<dbReference type="EMBL" id="KL198038">
    <property type="protein sequence ID" value="KDQ14335.1"/>
    <property type="molecule type" value="Genomic_DNA"/>
</dbReference>
<evidence type="ECO:0000313" key="3">
    <source>
        <dbReference type="Proteomes" id="UP000027195"/>
    </source>
</evidence>
<gene>
    <name evidence="2" type="ORF">BOTBODRAFT_145714</name>
</gene>
<dbReference type="SUPFAM" id="SSF52047">
    <property type="entry name" value="RNI-like"/>
    <property type="match status" value="1"/>
</dbReference>
<reference evidence="3" key="1">
    <citation type="journal article" date="2014" name="Proc. Natl. Acad. Sci. U.S.A.">
        <title>Extensive sampling of basidiomycete genomes demonstrates inadequacy of the white-rot/brown-rot paradigm for wood decay fungi.</title>
        <authorList>
            <person name="Riley R."/>
            <person name="Salamov A.A."/>
            <person name="Brown D.W."/>
            <person name="Nagy L.G."/>
            <person name="Floudas D."/>
            <person name="Held B.W."/>
            <person name="Levasseur A."/>
            <person name="Lombard V."/>
            <person name="Morin E."/>
            <person name="Otillar R."/>
            <person name="Lindquist E.A."/>
            <person name="Sun H."/>
            <person name="LaButti K.M."/>
            <person name="Schmutz J."/>
            <person name="Jabbour D."/>
            <person name="Luo H."/>
            <person name="Baker S.E."/>
            <person name="Pisabarro A.G."/>
            <person name="Walton J.D."/>
            <person name="Blanchette R.A."/>
            <person name="Henrissat B."/>
            <person name="Martin F."/>
            <person name="Cullen D."/>
            <person name="Hibbett D.S."/>
            <person name="Grigoriev I.V."/>
        </authorList>
    </citation>
    <scope>NUCLEOTIDE SEQUENCE [LARGE SCALE GENOMIC DNA]</scope>
    <source>
        <strain evidence="3">FD-172 SS1</strain>
    </source>
</reference>
<dbReference type="SUPFAM" id="SSF81383">
    <property type="entry name" value="F-box domain"/>
    <property type="match status" value="1"/>
</dbReference>
<evidence type="ECO:0000259" key="1">
    <source>
        <dbReference type="Pfam" id="PF12937"/>
    </source>
</evidence>
<protein>
    <recommendedName>
        <fullName evidence="1">F-box domain-containing protein</fullName>
    </recommendedName>
</protein>
<dbReference type="STRING" id="930990.A0A067MI25"/>
<keyword evidence="3" id="KW-1185">Reference proteome</keyword>
<dbReference type="Gene3D" id="1.20.1280.50">
    <property type="match status" value="1"/>
</dbReference>
<dbReference type="InterPro" id="IPR036047">
    <property type="entry name" value="F-box-like_dom_sf"/>
</dbReference>
<dbReference type="InParanoid" id="A0A067MI25"/>
<dbReference type="Gene3D" id="3.80.10.10">
    <property type="entry name" value="Ribonuclease Inhibitor"/>
    <property type="match status" value="1"/>
</dbReference>
<evidence type="ECO:0000313" key="2">
    <source>
        <dbReference type="EMBL" id="KDQ14335.1"/>
    </source>
</evidence>
<sequence length="541" mass="61435">MYQMETHLRTPDSSAPRNAALAAWLMSLDNLAHSIELYTTDASTLRREYDPDHLAGWEPVSDGAGTAQTDIFSEIDKRIGKMEDMEAQLFECRAAMQAFRNRSTTLVPINRLPSECVSQILTMACTPEPVRKEDSNSRRPQHPGKPFCLALSRVCRRWRNIALDTPRVWACIEFPDAPRFRYSELMLERSGGRPLYLRLDNPRLQALGQNVLHLLRRYISNRYISLTVIISSRREAEFILARLDEHMAHPPQIIELVLAILDDKTQEFPDMVGPDEYEVSVPMNGIRSLHLISIRLFQCIIPACANLVELRLSHISSLGYAMRRLQDVLRSCHQLAFLHLNDVVTSYNHKDSRDPIMMRSLRVIEIVKARGWFIGLLLHTLVAPVLETLILEAAYEPSGVGRSLPVFLPTSNQHLRRLSLMDIPVLQDDLVPTLEDIPHISFLQLSRMESATPLLEALVSNRLCLHLESLVIEDIKCDPETSISTSLRKLVQPDDRPPLQHLVIQRCEGFDPLDITWLRANASDFTFVDSGGETDSTSSLN</sequence>
<dbReference type="InterPro" id="IPR032675">
    <property type="entry name" value="LRR_dom_sf"/>
</dbReference>
<dbReference type="Proteomes" id="UP000027195">
    <property type="component" value="Unassembled WGS sequence"/>
</dbReference>
<dbReference type="AlphaFoldDB" id="A0A067MI25"/>
<feature type="domain" description="F-box" evidence="1">
    <location>
        <begin position="109"/>
        <end position="172"/>
    </location>
</feature>
<dbReference type="InterPro" id="IPR001810">
    <property type="entry name" value="F-box_dom"/>
</dbReference>
<dbReference type="OrthoDB" id="3365698at2759"/>
<dbReference type="Pfam" id="PF12937">
    <property type="entry name" value="F-box-like"/>
    <property type="match status" value="1"/>
</dbReference>
<organism evidence="2 3">
    <name type="scientific">Botryobasidium botryosum (strain FD-172 SS1)</name>
    <dbReference type="NCBI Taxonomy" id="930990"/>
    <lineage>
        <taxon>Eukaryota</taxon>
        <taxon>Fungi</taxon>
        <taxon>Dikarya</taxon>
        <taxon>Basidiomycota</taxon>
        <taxon>Agaricomycotina</taxon>
        <taxon>Agaricomycetes</taxon>
        <taxon>Cantharellales</taxon>
        <taxon>Botryobasidiaceae</taxon>
        <taxon>Botryobasidium</taxon>
    </lineage>
</organism>
<proteinExistence type="predicted"/>